<name>A0A238FLA6_9BASI</name>
<evidence type="ECO:0000256" key="1">
    <source>
        <dbReference type="ARBA" id="ARBA00022598"/>
    </source>
</evidence>
<reference evidence="5" key="1">
    <citation type="submission" date="2016-09" db="EMBL/GenBank/DDBJ databases">
        <authorList>
            <person name="Jeantristanb JTB J.-T."/>
            <person name="Ricardo R."/>
        </authorList>
    </citation>
    <scope>NUCLEOTIDE SEQUENCE [LARGE SCALE GENOMIC DNA]</scope>
</reference>
<dbReference type="GO" id="GO:0003677">
    <property type="term" value="F:DNA binding"/>
    <property type="evidence" value="ECO:0007669"/>
    <property type="project" value="InterPro"/>
</dbReference>
<feature type="domain" description="DNA ligase ATP-dependent N-terminal" evidence="3">
    <location>
        <begin position="10"/>
        <end position="210"/>
    </location>
</feature>
<gene>
    <name evidence="4" type="ORF">BQ2448_6469</name>
</gene>
<dbReference type="SUPFAM" id="SSF56091">
    <property type="entry name" value="DNA ligase/mRNA capping enzyme, catalytic domain"/>
    <property type="match status" value="1"/>
</dbReference>
<keyword evidence="1" id="KW-0436">Ligase</keyword>
<evidence type="ECO:0000313" key="5">
    <source>
        <dbReference type="Proteomes" id="UP000198372"/>
    </source>
</evidence>
<dbReference type="GO" id="GO:0003910">
    <property type="term" value="F:DNA ligase (ATP) activity"/>
    <property type="evidence" value="ECO:0007669"/>
    <property type="project" value="InterPro"/>
</dbReference>
<dbReference type="Gene3D" id="1.10.3260.10">
    <property type="entry name" value="DNA ligase, ATP-dependent, N-terminal domain"/>
    <property type="match status" value="1"/>
</dbReference>
<dbReference type="InterPro" id="IPR029710">
    <property type="entry name" value="LIG4"/>
</dbReference>
<evidence type="ECO:0000259" key="3">
    <source>
        <dbReference type="Pfam" id="PF04675"/>
    </source>
</evidence>
<proteinExistence type="predicted"/>
<dbReference type="AlphaFoldDB" id="A0A238FLA6"/>
<dbReference type="GO" id="GO:0032807">
    <property type="term" value="C:DNA ligase IV complex"/>
    <property type="evidence" value="ECO:0007669"/>
    <property type="project" value="TreeGrafter"/>
</dbReference>
<keyword evidence="5" id="KW-1185">Reference proteome</keyword>
<protein>
    <submittedName>
        <fullName evidence="4">BQ2448_6469 protein</fullName>
    </submittedName>
</protein>
<dbReference type="Proteomes" id="UP000198372">
    <property type="component" value="Unassembled WGS sequence"/>
</dbReference>
<evidence type="ECO:0000313" key="4">
    <source>
        <dbReference type="EMBL" id="SCV74037.1"/>
    </source>
</evidence>
<dbReference type="GO" id="GO:0005524">
    <property type="term" value="F:ATP binding"/>
    <property type="evidence" value="ECO:0007669"/>
    <property type="project" value="InterPro"/>
</dbReference>
<dbReference type="GO" id="GO:0006297">
    <property type="term" value="P:nucleotide-excision repair, DNA gap filling"/>
    <property type="evidence" value="ECO:0007669"/>
    <property type="project" value="TreeGrafter"/>
</dbReference>
<dbReference type="GO" id="GO:0006303">
    <property type="term" value="P:double-strand break repair via nonhomologous end joining"/>
    <property type="evidence" value="ECO:0007669"/>
    <property type="project" value="TreeGrafter"/>
</dbReference>
<dbReference type="PANTHER" id="PTHR45997:SF1">
    <property type="entry name" value="DNA LIGASE 4"/>
    <property type="match status" value="1"/>
</dbReference>
<dbReference type="STRING" id="269621.A0A238FLA6"/>
<dbReference type="Gene3D" id="3.30.470.30">
    <property type="entry name" value="DNA ligase/mRNA capping enzyme"/>
    <property type="match status" value="1"/>
</dbReference>
<dbReference type="OrthoDB" id="7482721at2759"/>
<dbReference type="Pfam" id="PF04675">
    <property type="entry name" value="DNA_ligase_A_N"/>
    <property type="match status" value="1"/>
</dbReference>
<dbReference type="EMBL" id="FMSP01000020">
    <property type="protein sequence ID" value="SCV74037.1"/>
    <property type="molecule type" value="Genomic_DNA"/>
</dbReference>
<dbReference type="PANTHER" id="PTHR45997">
    <property type="entry name" value="DNA LIGASE 4"/>
    <property type="match status" value="1"/>
</dbReference>
<dbReference type="InterPro" id="IPR016059">
    <property type="entry name" value="DNA_ligase_ATP-dep_CS"/>
</dbReference>
<dbReference type="PROSITE" id="PS00697">
    <property type="entry name" value="DNA_LIGASE_A1"/>
    <property type="match status" value="1"/>
</dbReference>
<evidence type="ECO:0000256" key="2">
    <source>
        <dbReference type="SAM" id="MobiDB-lite"/>
    </source>
</evidence>
<feature type="region of interest" description="Disordered" evidence="2">
    <location>
        <begin position="440"/>
        <end position="468"/>
    </location>
</feature>
<dbReference type="GO" id="GO:0006310">
    <property type="term" value="P:DNA recombination"/>
    <property type="evidence" value="ECO:0007669"/>
    <property type="project" value="InterPro"/>
</dbReference>
<sequence length="468" mass="52805">MSLSSNSIPFSGLCGLVGELAKVQARTTHTRRPAADESKRQTIVQRWIQDHKDGTAPWLSEPMPPGTIVLWFRMMFPEEGVRRRYSIADTTMAAWLAEYLDLKKELRDELPSEWSRPDRERRAGVTGCLGLRIKQSWPKNPRSSIPLTLGRVDELLDELAAKAGTSADKVRSLHYSTSRTRNRDEILRELFDPLNKHEASIMIQIILKDMSPIFYPLPTTSSMAALLKYNARAHERLTAQDAMALWHERMPALYRIKADIDEATTEVERALRCGGEPQICQPQLGIPMLVPRTNKPQACEDACRFLSGPTAVETKYDGERVQAHIDLSLPVERQVQIFSKSCRDSTKDRCRVIPIIRASLDLTIPTVNQVRAWFGMARATDVSHDVSRADDSVVDPRLLRRSARTAIPKWTKIVLEGEMIPFDERTGEPAPFHTLVYAKSGRDDAPRDEDTELAMTGSTHDEAELDGL</sequence>
<organism evidence="4 5">
    <name type="scientific">Microbotryum intermedium</name>
    <dbReference type="NCBI Taxonomy" id="269621"/>
    <lineage>
        <taxon>Eukaryota</taxon>
        <taxon>Fungi</taxon>
        <taxon>Dikarya</taxon>
        <taxon>Basidiomycota</taxon>
        <taxon>Pucciniomycotina</taxon>
        <taxon>Microbotryomycetes</taxon>
        <taxon>Microbotryales</taxon>
        <taxon>Microbotryaceae</taxon>
        <taxon>Microbotryum</taxon>
    </lineage>
</organism>
<dbReference type="InterPro" id="IPR012308">
    <property type="entry name" value="DNA_ligase_ATP-dep_N"/>
</dbReference>
<dbReference type="InterPro" id="IPR036599">
    <property type="entry name" value="DNA_ligase_N_sf"/>
</dbReference>
<accession>A0A238FLA6</accession>